<organism evidence="2 3">
    <name type="scientific">Mucuna pruriens</name>
    <name type="common">Velvet bean</name>
    <name type="synonym">Dolichos pruriens</name>
    <dbReference type="NCBI Taxonomy" id="157652"/>
    <lineage>
        <taxon>Eukaryota</taxon>
        <taxon>Viridiplantae</taxon>
        <taxon>Streptophyta</taxon>
        <taxon>Embryophyta</taxon>
        <taxon>Tracheophyta</taxon>
        <taxon>Spermatophyta</taxon>
        <taxon>Magnoliopsida</taxon>
        <taxon>eudicotyledons</taxon>
        <taxon>Gunneridae</taxon>
        <taxon>Pentapetalae</taxon>
        <taxon>rosids</taxon>
        <taxon>fabids</taxon>
        <taxon>Fabales</taxon>
        <taxon>Fabaceae</taxon>
        <taxon>Papilionoideae</taxon>
        <taxon>50 kb inversion clade</taxon>
        <taxon>NPAAA clade</taxon>
        <taxon>indigoferoid/millettioid clade</taxon>
        <taxon>Phaseoleae</taxon>
        <taxon>Mucuna</taxon>
    </lineage>
</organism>
<dbReference type="PANTHER" id="PTHR33474:SF28">
    <property type="entry name" value="OS01G0815400 PROTEIN"/>
    <property type="match status" value="1"/>
</dbReference>
<name>A0A371FJX8_MUCPR</name>
<dbReference type="Proteomes" id="UP000257109">
    <property type="component" value="Unassembled WGS sequence"/>
</dbReference>
<feature type="region of interest" description="Disordered" evidence="1">
    <location>
        <begin position="81"/>
        <end position="108"/>
    </location>
</feature>
<reference evidence="2" key="1">
    <citation type="submission" date="2018-05" db="EMBL/GenBank/DDBJ databases">
        <title>Draft genome of Mucuna pruriens seed.</title>
        <authorList>
            <person name="Nnadi N.E."/>
            <person name="Vos R."/>
            <person name="Hasami M.H."/>
            <person name="Devisetty U.K."/>
            <person name="Aguiy J.C."/>
        </authorList>
    </citation>
    <scope>NUCLEOTIDE SEQUENCE [LARGE SCALE GENOMIC DNA]</scope>
    <source>
        <strain evidence="2">JCA_2017</strain>
    </source>
</reference>
<proteinExistence type="predicted"/>
<protein>
    <submittedName>
        <fullName evidence="2">Uncharacterized protein</fullName>
    </submittedName>
</protein>
<evidence type="ECO:0000313" key="3">
    <source>
        <dbReference type="Proteomes" id="UP000257109"/>
    </source>
</evidence>
<feature type="non-terminal residue" evidence="2">
    <location>
        <position position="1"/>
    </location>
</feature>
<dbReference type="EMBL" id="QJKJ01008870">
    <property type="protein sequence ID" value="RDX78433.1"/>
    <property type="molecule type" value="Genomic_DNA"/>
</dbReference>
<comment type="caution">
    <text evidence="2">The sequence shown here is derived from an EMBL/GenBank/DDBJ whole genome shotgun (WGS) entry which is preliminary data.</text>
</comment>
<sequence length="108" mass="12098">MGFMHPLPLPIATMHTNFLRLFVIFLGFSYVLSVYAIPATRTKNLNEDTSVIPLAQLQVALKLENGEEMLQVDVEEGLMERREDLETQDYGGTGANKDHDPKAPGWHG</sequence>
<evidence type="ECO:0000256" key="1">
    <source>
        <dbReference type="SAM" id="MobiDB-lite"/>
    </source>
</evidence>
<dbReference type="OrthoDB" id="693939at2759"/>
<evidence type="ECO:0000313" key="2">
    <source>
        <dbReference type="EMBL" id="RDX78433.1"/>
    </source>
</evidence>
<dbReference type="PANTHER" id="PTHR33474">
    <property type="entry name" value="TRANSMEMBRANE PROTEIN"/>
    <property type="match status" value="1"/>
</dbReference>
<keyword evidence="3" id="KW-1185">Reference proteome</keyword>
<dbReference type="AlphaFoldDB" id="A0A371FJX8"/>
<gene>
    <name evidence="2" type="ORF">CR513_41294</name>
</gene>
<accession>A0A371FJX8</accession>